<name>A0A4R1BJR5_9BACT</name>
<evidence type="ECO:0000259" key="2">
    <source>
        <dbReference type="Pfam" id="PF14321"/>
    </source>
</evidence>
<feature type="signal peptide" evidence="1">
    <location>
        <begin position="1"/>
        <end position="23"/>
    </location>
</feature>
<dbReference type="OrthoDB" id="2111471at2"/>
<dbReference type="PROSITE" id="PS51257">
    <property type="entry name" value="PROKAR_LIPOPROTEIN"/>
    <property type="match status" value="1"/>
</dbReference>
<comment type="caution">
    <text evidence="3">The sequence shown here is derived from an EMBL/GenBank/DDBJ whole genome shotgun (WGS) entry which is preliminary data.</text>
</comment>
<dbReference type="InterPro" id="IPR025491">
    <property type="entry name" value="DUF4382"/>
</dbReference>
<dbReference type="Proteomes" id="UP000295334">
    <property type="component" value="Unassembled WGS sequence"/>
</dbReference>
<organism evidence="3 4">
    <name type="scientific">Flaviaesturariibacter flavus</name>
    <dbReference type="NCBI Taxonomy" id="2502780"/>
    <lineage>
        <taxon>Bacteria</taxon>
        <taxon>Pseudomonadati</taxon>
        <taxon>Bacteroidota</taxon>
        <taxon>Chitinophagia</taxon>
        <taxon>Chitinophagales</taxon>
        <taxon>Chitinophagaceae</taxon>
        <taxon>Flaviaestuariibacter</taxon>
    </lineage>
</organism>
<dbReference type="RefSeq" id="WP_131447474.1">
    <property type="nucleotide sequence ID" value="NZ_SJZI01000008.1"/>
</dbReference>
<dbReference type="EMBL" id="SJZI01000008">
    <property type="protein sequence ID" value="TCJ17553.1"/>
    <property type="molecule type" value="Genomic_DNA"/>
</dbReference>
<evidence type="ECO:0000313" key="3">
    <source>
        <dbReference type="EMBL" id="TCJ17553.1"/>
    </source>
</evidence>
<protein>
    <submittedName>
        <fullName evidence="3">DUF4382 domain-containing protein</fullName>
    </submittedName>
</protein>
<evidence type="ECO:0000256" key="1">
    <source>
        <dbReference type="SAM" id="SignalP"/>
    </source>
</evidence>
<proteinExistence type="predicted"/>
<keyword evidence="1" id="KW-0732">Signal</keyword>
<sequence length="264" mass="28023">MMKTTLNRLAVATLVTTSLIACSKSEKSASAGTGAGRLEVYLTDAPASLDSVFIDVQDVRVNYSTDSTNGWQSLGNVRAGAYNLLALTAGHDTLLGAADLASGRIEQIRLVLGPNNYVVADGQRYSLETPSAQQSGLKLNIHQDVNEGITYRLVMDFDAGRSIHQTGNGRYMLKPVIRTTLQAVGGSLRGYVLPSAVRTAVYAVRGTDTAGTFTNNGSWSISGLSAGTYNLAFVPTDTAYAPVTRIAINVTTNNVTVVDTVRLR</sequence>
<gene>
    <name evidence="3" type="ORF">EPD60_05005</name>
</gene>
<keyword evidence="4" id="KW-1185">Reference proteome</keyword>
<reference evidence="3 4" key="1">
    <citation type="submission" date="2019-03" db="EMBL/GenBank/DDBJ databases">
        <authorList>
            <person name="Kim M.K.M."/>
        </authorList>
    </citation>
    <scope>NUCLEOTIDE SEQUENCE [LARGE SCALE GENOMIC DNA]</scope>
    <source>
        <strain evidence="3 4">17J68-12</strain>
    </source>
</reference>
<feature type="chain" id="PRO_5020995107" evidence="1">
    <location>
        <begin position="24"/>
        <end position="264"/>
    </location>
</feature>
<dbReference type="Pfam" id="PF14321">
    <property type="entry name" value="DUF4382"/>
    <property type="match status" value="1"/>
</dbReference>
<feature type="domain" description="DUF4382" evidence="2">
    <location>
        <begin position="36"/>
        <end position="175"/>
    </location>
</feature>
<dbReference type="AlphaFoldDB" id="A0A4R1BJR5"/>
<accession>A0A4R1BJR5</accession>
<evidence type="ECO:0000313" key="4">
    <source>
        <dbReference type="Proteomes" id="UP000295334"/>
    </source>
</evidence>